<evidence type="ECO:0000256" key="2">
    <source>
        <dbReference type="ARBA" id="ARBA00022517"/>
    </source>
</evidence>
<dbReference type="SUPFAM" id="SSF75420">
    <property type="entry name" value="YhbC-like, N-terminal domain"/>
    <property type="match status" value="1"/>
</dbReference>
<dbReference type="Pfam" id="PF17384">
    <property type="entry name" value="DUF150_C"/>
    <property type="match status" value="1"/>
</dbReference>
<reference evidence="6 7" key="1">
    <citation type="journal article" date="2020" name="Microorganisms">
        <title>Simultaneous Genome Sequencing of Prosthecochloris ethylica and Desulfuromonas acetoxidans within a Syntrophic Mixture Reveals Unique Pili and Protein Interactions.</title>
        <authorList>
            <person name="Kyndt J.A."/>
            <person name="Van Beeumen J.J."/>
            <person name="Meyer T.E."/>
        </authorList>
    </citation>
    <scope>NUCLEOTIDE SEQUENCE [LARGE SCALE GENOMIC DNA]</scope>
    <source>
        <strain evidence="6 7">N3</strain>
    </source>
</reference>
<name>A0ABR9XSP1_9CHLB</name>
<accession>A0ABR9XSP1</accession>
<keyword evidence="2 3" id="KW-0690">Ribosome biogenesis</keyword>
<dbReference type="Pfam" id="PF02576">
    <property type="entry name" value="RimP_N"/>
    <property type="match status" value="1"/>
</dbReference>
<dbReference type="InterPro" id="IPR003728">
    <property type="entry name" value="Ribosome_maturation_RimP"/>
</dbReference>
<dbReference type="InterPro" id="IPR028989">
    <property type="entry name" value="RimP_N"/>
</dbReference>
<dbReference type="HAMAP" id="MF_01077">
    <property type="entry name" value="RimP"/>
    <property type="match status" value="1"/>
</dbReference>
<comment type="function">
    <text evidence="3">Required for maturation of 30S ribosomal subunits.</text>
</comment>
<feature type="domain" description="Ribosome maturation factor RimP N-terminal" evidence="4">
    <location>
        <begin position="32"/>
        <end position="99"/>
    </location>
</feature>
<comment type="subcellular location">
    <subcellularLocation>
        <location evidence="3">Cytoplasm</location>
    </subcellularLocation>
</comment>
<evidence type="ECO:0000256" key="3">
    <source>
        <dbReference type="HAMAP-Rule" id="MF_01077"/>
    </source>
</evidence>
<dbReference type="EMBL" id="JADGII010000008">
    <property type="protein sequence ID" value="MBF0636791.1"/>
    <property type="molecule type" value="Genomic_DNA"/>
</dbReference>
<dbReference type="NCBIfam" id="NF011234">
    <property type="entry name" value="PRK14641.1"/>
    <property type="match status" value="1"/>
</dbReference>
<dbReference type="RefSeq" id="WP_114607337.1">
    <property type="nucleotide sequence ID" value="NZ_JABVZQ010000009.1"/>
</dbReference>
<feature type="domain" description="Ribosome maturation factor RimP C-terminal" evidence="5">
    <location>
        <begin position="106"/>
        <end position="184"/>
    </location>
</feature>
<dbReference type="PANTHER" id="PTHR33867:SF1">
    <property type="entry name" value="RIBOSOME MATURATION FACTOR RIMP"/>
    <property type="match status" value="1"/>
</dbReference>
<evidence type="ECO:0000259" key="4">
    <source>
        <dbReference type="Pfam" id="PF02576"/>
    </source>
</evidence>
<protein>
    <recommendedName>
        <fullName evidence="3">Ribosome maturation factor RimP</fullName>
    </recommendedName>
</protein>
<dbReference type="Gene3D" id="3.30.300.70">
    <property type="entry name" value="RimP-like superfamily, N-terminal"/>
    <property type="match status" value="1"/>
</dbReference>
<dbReference type="PANTHER" id="PTHR33867">
    <property type="entry name" value="RIBOSOME MATURATION FACTOR RIMP"/>
    <property type="match status" value="1"/>
</dbReference>
<organism evidence="6 7">
    <name type="scientific">Prosthecochloris ethylica</name>
    <dbReference type="NCBI Taxonomy" id="2743976"/>
    <lineage>
        <taxon>Bacteria</taxon>
        <taxon>Pseudomonadati</taxon>
        <taxon>Chlorobiota</taxon>
        <taxon>Chlorobiia</taxon>
        <taxon>Chlorobiales</taxon>
        <taxon>Chlorobiaceae</taxon>
        <taxon>Prosthecochloris</taxon>
    </lineage>
</organism>
<gene>
    <name evidence="3 6" type="primary">rimP</name>
    <name evidence="6" type="ORF">INT08_06325</name>
</gene>
<comment type="caution">
    <text evidence="6">The sequence shown here is derived from an EMBL/GenBank/DDBJ whole genome shotgun (WGS) entry which is preliminary data.</text>
</comment>
<dbReference type="Proteomes" id="UP000619838">
    <property type="component" value="Unassembled WGS sequence"/>
</dbReference>
<evidence type="ECO:0000313" key="7">
    <source>
        <dbReference type="Proteomes" id="UP000619838"/>
    </source>
</evidence>
<sequence>MNISSMIEPQLVAAIERCVSGYSSSRQAGREDELFLVDLKVKNGGQGRRIEVLVETEKGVTISQCAALSRMIRDEIEESSELQGIAGEAFDLTVSSPGVGGAVLHPRQYIRHAGRLLRVHYRDGSGDVREVTGRLVQVDVLAERRPHIVLQPEVRGRRKKRAQVPEAVDIALEDIEKAVVQVEF</sequence>
<dbReference type="InterPro" id="IPR028998">
    <property type="entry name" value="RimP_C"/>
</dbReference>
<proteinExistence type="inferred from homology"/>
<evidence type="ECO:0000259" key="5">
    <source>
        <dbReference type="Pfam" id="PF17384"/>
    </source>
</evidence>
<dbReference type="InterPro" id="IPR035956">
    <property type="entry name" value="RimP_N_sf"/>
</dbReference>
<keyword evidence="1 3" id="KW-0963">Cytoplasm</keyword>
<keyword evidence="7" id="KW-1185">Reference proteome</keyword>
<comment type="similarity">
    <text evidence="3">Belongs to the RimP family.</text>
</comment>
<evidence type="ECO:0000256" key="1">
    <source>
        <dbReference type="ARBA" id="ARBA00022490"/>
    </source>
</evidence>
<evidence type="ECO:0000313" key="6">
    <source>
        <dbReference type="EMBL" id="MBF0636791.1"/>
    </source>
</evidence>